<dbReference type="Pfam" id="PF26078">
    <property type="entry name" value="Baseplate_J_M"/>
    <property type="match status" value="1"/>
</dbReference>
<dbReference type="AlphaFoldDB" id="A0A8J6IMN5"/>
<comment type="caution">
    <text evidence="4">The sequence shown here is derived from an EMBL/GenBank/DDBJ whole genome shotgun (WGS) entry which is preliminary data.</text>
</comment>
<dbReference type="InterPro" id="IPR052399">
    <property type="entry name" value="Phage_Baseplate_Assmbl_Protein"/>
</dbReference>
<feature type="domain" description="Baseplate J-like C-terminal" evidence="3">
    <location>
        <begin position="271"/>
        <end position="358"/>
    </location>
</feature>
<proteinExistence type="inferred from homology"/>
<accession>A0A8J6IMN5</accession>
<organism evidence="4 5">
    <name type="scientific">Neobittarella massiliensis</name>
    <name type="common">ex Bilen et al. 2018</name>
    <dbReference type="NCBI Taxonomy" id="2041842"/>
    <lineage>
        <taxon>Bacteria</taxon>
        <taxon>Bacillati</taxon>
        <taxon>Bacillota</taxon>
        <taxon>Clostridia</taxon>
        <taxon>Eubacteriales</taxon>
        <taxon>Oscillospiraceae</taxon>
        <taxon>Neobittarella (ex Bilen et al. 2018)</taxon>
    </lineage>
</organism>
<dbReference type="InterPro" id="IPR058531">
    <property type="entry name" value="Baseplate_J_M"/>
</dbReference>
<feature type="domain" description="Baseplate J-like central" evidence="2">
    <location>
        <begin position="186"/>
        <end position="265"/>
    </location>
</feature>
<protein>
    <submittedName>
        <fullName evidence="4">Baseplate J/gp47 family protein</fullName>
    </submittedName>
</protein>
<dbReference type="PANTHER" id="PTHR37829:SF3">
    <property type="entry name" value="PROTEIN JAYE-RELATED"/>
    <property type="match status" value="1"/>
</dbReference>
<evidence type="ECO:0000259" key="3">
    <source>
        <dbReference type="Pfam" id="PF26079"/>
    </source>
</evidence>
<evidence type="ECO:0000313" key="5">
    <source>
        <dbReference type="Proteomes" id="UP000597668"/>
    </source>
</evidence>
<dbReference type="RefSeq" id="WP_186488045.1">
    <property type="nucleotide sequence ID" value="NZ_JACOGI010000001.1"/>
</dbReference>
<evidence type="ECO:0000259" key="2">
    <source>
        <dbReference type="Pfam" id="PF26078"/>
    </source>
</evidence>
<sequence>MAQDYENMTYERILQRCLDRVPDTVDRREGSIIYDAIAPAAAELATYYTILPAEMDRAFPDTAQGEDLTNKARERGIFRLPATAAVRRGTFADADGAPMDVPIGSRFSGGAVTYRVTARSGAGQFSLTAEEPGARGNAYFGTLFPIDFIDGLGSAQLGAVLINGEEQEDDDALRARYIESLHSATYGGNVADYRERTEALPGVGLVKVFPVWNGGGTVKLVLVDSAGKVPSKELIDSVQTAIDPTQNQGEGLGIAPIGHVVTVEAAAGKTIDVAMQLSLAGVSWADIQARVTQNIEAYLQKLVADWAQNEHLIVRISQIESRVLDVPGVVDVSGTTICGAAENLVLSEIEIPVMGAVTELAA</sequence>
<evidence type="ECO:0000313" key="4">
    <source>
        <dbReference type="EMBL" id="MBC3516369.1"/>
    </source>
</evidence>
<reference evidence="4" key="1">
    <citation type="submission" date="2020-08" db="EMBL/GenBank/DDBJ databases">
        <authorList>
            <person name="Liu C."/>
            <person name="Sun Q."/>
        </authorList>
    </citation>
    <scope>NUCLEOTIDE SEQUENCE</scope>
    <source>
        <strain evidence="4">NSJ-65</strain>
    </source>
</reference>
<dbReference type="PANTHER" id="PTHR37829">
    <property type="entry name" value="PHAGE-LIKE ELEMENT PBSX PROTEIN XKDT"/>
    <property type="match status" value="1"/>
</dbReference>
<dbReference type="EMBL" id="JACOGI010000001">
    <property type="protein sequence ID" value="MBC3516369.1"/>
    <property type="molecule type" value="Genomic_DNA"/>
</dbReference>
<dbReference type="InterPro" id="IPR058530">
    <property type="entry name" value="Baseplate_J-like_C"/>
</dbReference>
<dbReference type="Proteomes" id="UP000597668">
    <property type="component" value="Unassembled WGS sequence"/>
</dbReference>
<evidence type="ECO:0000256" key="1">
    <source>
        <dbReference type="ARBA" id="ARBA00038087"/>
    </source>
</evidence>
<name>A0A8J6IMN5_9FIRM</name>
<dbReference type="Pfam" id="PF26079">
    <property type="entry name" value="Baseplate_J_C"/>
    <property type="match status" value="1"/>
</dbReference>
<comment type="similarity">
    <text evidence="1">Belongs to the Mu gp47/PBSX XkdT family.</text>
</comment>
<gene>
    <name evidence="4" type="ORF">H8K20_08165</name>
</gene>
<keyword evidence="5" id="KW-1185">Reference proteome</keyword>